<organism evidence="1 2">
    <name type="scientific">Luteimonas endophytica</name>
    <dbReference type="NCBI Taxonomy" id="3042023"/>
    <lineage>
        <taxon>Bacteria</taxon>
        <taxon>Pseudomonadati</taxon>
        <taxon>Pseudomonadota</taxon>
        <taxon>Gammaproteobacteria</taxon>
        <taxon>Lysobacterales</taxon>
        <taxon>Lysobacteraceae</taxon>
        <taxon>Luteimonas</taxon>
    </lineage>
</organism>
<gene>
    <name evidence="1" type="ORF">QFW77_13345</name>
</gene>
<keyword evidence="2" id="KW-1185">Reference proteome</keyword>
<dbReference type="RefSeq" id="WP_280575261.1">
    <property type="nucleotide sequence ID" value="NZ_JARXRM010000042.1"/>
</dbReference>
<dbReference type="Proteomes" id="UP001156940">
    <property type="component" value="Unassembled WGS sequence"/>
</dbReference>
<evidence type="ECO:0008006" key="3">
    <source>
        <dbReference type="Google" id="ProtNLM"/>
    </source>
</evidence>
<reference evidence="1 2" key="1">
    <citation type="submission" date="2023-04" db="EMBL/GenBank/DDBJ databases">
        <title>Luteimonas endophyticus RD2P54.</title>
        <authorList>
            <person name="Sun J.-Q."/>
        </authorList>
    </citation>
    <scope>NUCLEOTIDE SEQUENCE [LARGE SCALE GENOMIC DNA]</scope>
    <source>
        <strain evidence="1 2">RD2P54</strain>
    </source>
</reference>
<evidence type="ECO:0000313" key="2">
    <source>
        <dbReference type="Proteomes" id="UP001156940"/>
    </source>
</evidence>
<protein>
    <recommendedName>
        <fullName evidence="3">Type II secretion system protein</fullName>
    </recommendedName>
</protein>
<dbReference type="EMBL" id="JARXRM010000042">
    <property type="protein sequence ID" value="MDH5823963.1"/>
    <property type="molecule type" value="Genomic_DNA"/>
</dbReference>
<evidence type="ECO:0000313" key="1">
    <source>
        <dbReference type="EMBL" id="MDH5823963.1"/>
    </source>
</evidence>
<proteinExistence type="predicted"/>
<name>A0ABT6JCN5_9GAMM</name>
<comment type="caution">
    <text evidence="1">The sequence shown here is derived from an EMBL/GenBank/DDBJ whole genome shotgun (WGS) entry which is preliminary data.</text>
</comment>
<sequence length="142" mass="14983">MSVFDGRALAIAATAAVAATVIAAILAMGGPAAQREAKLDVRRIDDLQRIAQLLDSHVRHQGALPADLQVLAARPGTRLALTDPAGARYQYQPTGGRGYRLCAEFATDTASTPEAWRGEEWSHGAGRQCFERTAAAAPDGTQ</sequence>
<accession>A0ABT6JCN5</accession>